<dbReference type="PANTHER" id="PTHR12835:SF5">
    <property type="entry name" value="BIOTIN--PROTEIN LIGASE"/>
    <property type="match status" value="1"/>
</dbReference>
<evidence type="ECO:0000313" key="9">
    <source>
        <dbReference type="Proteomes" id="UP000032679"/>
    </source>
</evidence>
<evidence type="ECO:0000256" key="4">
    <source>
        <dbReference type="ARBA" id="ARBA00023267"/>
    </source>
</evidence>
<keyword evidence="4" id="KW-0092">Biotin</keyword>
<gene>
    <name evidence="8" type="ORF">Tasa_038_033</name>
</gene>
<keyword evidence="1" id="KW-0436">Ligase</keyword>
<comment type="caution">
    <text evidence="8">The sequence shown here is derived from an EMBL/GenBank/DDBJ whole genome shotgun (WGS) entry which is preliminary data.</text>
</comment>
<keyword evidence="9" id="KW-1185">Reference proteome</keyword>
<evidence type="ECO:0000259" key="7">
    <source>
        <dbReference type="PROSITE" id="PS51733"/>
    </source>
</evidence>
<accession>A0A0D6MMY4</accession>
<dbReference type="InterPro" id="IPR003142">
    <property type="entry name" value="BPL_C"/>
</dbReference>
<dbReference type="SUPFAM" id="SSF50037">
    <property type="entry name" value="C-terminal domain of transcriptional repressors"/>
    <property type="match status" value="1"/>
</dbReference>
<dbReference type="Proteomes" id="UP000032679">
    <property type="component" value="Unassembled WGS sequence"/>
</dbReference>
<dbReference type="Gene3D" id="3.30.930.10">
    <property type="entry name" value="Bira Bifunctional Protein, Domain 2"/>
    <property type="match status" value="1"/>
</dbReference>
<dbReference type="SUPFAM" id="SSF55681">
    <property type="entry name" value="Class II aaRS and biotin synthetases"/>
    <property type="match status" value="1"/>
</dbReference>
<keyword evidence="2" id="KW-0547">Nucleotide-binding</keyword>
<evidence type="ECO:0000256" key="6">
    <source>
        <dbReference type="ARBA" id="ARBA00047846"/>
    </source>
</evidence>
<name>A0A0D6MMY4_9PROT</name>
<dbReference type="InterPro" id="IPR004408">
    <property type="entry name" value="Biotin_CoA_COase_ligase"/>
</dbReference>
<evidence type="ECO:0000256" key="5">
    <source>
        <dbReference type="ARBA" id="ARBA00024227"/>
    </source>
</evidence>
<sequence>MNAAPDWRLERYDTLGSTSDLCRERAEAGSEAGLVIHALRQTSGRGTRGRTWIDPGGNLSMSVLLRPDPAHMRFLAFVVATAVFDALAGGSNAEDLRLSLKWPNDLMLAGRKLAGILIETGEEAAAPWAIVGIGVNLACAPTVPGRELACLADAGIVLSPPDAAARILACLTHWLEILERDGFAPVRVAWLAWAHPVGSKLAVQRGGDYIRGLFHGLDPNGALMLQTDSGEIVRSVAGEVLLVG</sequence>
<dbReference type="PANTHER" id="PTHR12835">
    <property type="entry name" value="BIOTIN PROTEIN LIGASE"/>
    <property type="match status" value="1"/>
</dbReference>
<reference evidence="8 9" key="1">
    <citation type="submission" date="2012-10" db="EMBL/GenBank/DDBJ databases">
        <title>Genome sequencing of Tanticharoenia sakaeratensis NBRC 103193.</title>
        <authorList>
            <person name="Azuma Y."/>
            <person name="Hadano H."/>
            <person name="Hirakawa H."/>
            <person name="Matsushita K."/>
        </authorList>
    </citation>
    <scope>NUCLEOTIDE SEQUENCE [LARGE SCALE GENOMIC DNA]</scope>
    <source>
        <strain evidence="8 9">NBRC 103193</strain>
    </source>
</reference>
<dbReference type="CDD" id="cd16442">
    <property type="entry name" value="BPL"/>
    <property type="match status" value="1"/>
</dbReference>
<evidence type="ECO:0000256" key="3">
    <source>
        <dbReference type="ARBA" id="ARBA00022840"/>
    </source>
</evidence>
<protein>
    <recommendedName>
        <fullName evidence="5">biotin--[biotin carboxyl-carrier protein] ligase</fullName>
        <ecNumber evidence="5">6.3.4.15</ecNumber>
    </recommendedName>
</protein>
<proteinExistence type="predicted"/>
<evidence type="ECO:0000256" key="2">
    <source>
        <dbReference type="ARBA" id="ARBA00022741"/>
    </source>
</evidence>
<dbReference type="EMBL" id="BALE01000038">
    <property type="protein sequence ID" value="GAN55052.1"/>
    <property type="molecule type" value="Genomic_DNA"/>
</dbReference>
<dbReference type="STRING" id="1231623.Tasa_038_033"/>
<dbReference type="PROSITE" id="PS51733">
    <property type="entry name" value="BPL_LPL_CATALYTIC"/>
    <property type="match status" value="1"/>
</dbReference>
<dbReference type="Pfam" id="PF03099">
    <property type="entry name" value="BPL_LplA_LipB"/>
    <property type="match status" value="1"/>
</dbReference>
<dbReference type="InterPro" id="IPR008988">
    <property type="entry name" value="Transcriptional_repressor_C"/>
</dbReference>
<dbReference type="Pfam" id="PF02237">
    <property type="entry name" value="BPL_C"/>
    <property type="match status" value="1"/>
</dbReference>
<dbReference type="AlphaFoldDB" id="A0A0D6MMY4"/>
<organism evidence="8 9">
    <name type="scientific">Tanticharoenia sakaeratensis NBRC 103193</name>
    <dbReference type="NCBI Taxonomy" id="1231623"/>
    <lineage>
        <taxon>Bacteria</taxon>
        <taxon>Pseudomonadati</taxon>
        <taxon>Pseudomonadota</taxon>
        <taxon>Alphaproteobacteria</taxon>
        <taxon>Acetobacterales</taxon>
        <taxon>Acetobacteraceae</taxon>
        <taxon>Tanticharoenia</taxon>
    </lineage>
</organism>
<dbReference type="GO" id="GO:0004077">
    <property type="term" value="F:biotin--[biotin carboxyl-carrier protein] ligase activity"/>
    <property type="evidence" value="ECO:0007669"/>
    <property type="project" value="UniProtKB-EC"/>
</dbReference>
<comment type="catalytic activity">
    <reaction evidence="6">
        <text>biotin + L-lysyl-[protein] + ATP = N(6)-biotinyl-L-lysyl-[protein] + AMP + diphosphate + H(+)</text>
        <dbReference type="Rhea" id="RHEA:11756"/>
        <dbReference type="Rhea" id="RHEA-COMP:9752"/>
        <dbReference type="Rhea" id="RHEA-COMP:10505"/>
        <dbReference type="ChEBI" id="CHEBI:15378"/>
        <dbReference type="ChEBI" id="CHEBI:29969"/>
        <dbReference type="ChEBI" id="CHEBI:30616"/>
        <dbReference type="ChEBI" id="CHEBI:33019"/>
        <dbReference type="ChEBI" id="CHEBI:57586"/>
        <dbReference type="ChEBI" id="CHEBI:83144"/>
        <dbReference type="ChEBI" id="CHEBI:456215"/>
        <dbReference type="EC" id="6.3.4.15"/>
    </reaction>
</comment>
<dbReference type="Gene3D" id="2.30.30.100">
    <property type="match status" value="1"/>
</dbReference>
<feature type="domain" description="BPL/LPL catalytic" evidence="7">
    <location>
        <begin position="1"/>
        <end position="179"/>
    </location>
</feature>
<evidence type="ECO:0000313" key="8">
    <source>
        <dbReference type="EMBL" id="GAN55052.1"/>
    </source>
</evidence>
<keyword evidence="3" id="KW-0067">ATP-binding</keyword>
<dbReference type="NCBIfam" id="TIGR00121">
    <property type="entry name" value="birA_ligase"/>
    <property type="match status" value="1"/>
</dbReference>
<dbReference type="GO" id="GO:0005524">
    <property type="term" value="F:ATP binding"/>
    <property type="evidence" value="ECO:0007669"/>
    <property type="project" value="UniProtKB-KW"/>
</dbReference>
<dbReference type="InterPro" id="IPR004143">
    <property type="entry name" value="BPL_LPL_catalytic"/>
</dbReference>
<dbReference type="EC" id="6.3.4.15" evidence="5"/>
<dbReference type="OrthoDB" id="9807064at2"/>
<dbReference type="InterPro" id="IPR045864">
    <property type="entry name" value="aa-tRNA-synth_II/BPL/LPL"/>
</dbReference>
<dbReference type="GO" id="GO:0005737">
    <property type="term" value="C:cytoplasm"/>
    <property type="evidence" value="ECO:0007669"/>
    <property type="project" value="TreeGrafter"/>
</dbReference>
<evidence type="ECO:0000256" key="1">
    <source>
        <dbReference type="ARBA" id="ARBA00022598"/>
    </source>
</evidence>
<dbReference type="RefSeq" id="WP_048850039.1">
    <property type="nucleotide sequence ID" value="NZ_BALE01000038.1"/>
</dbReference>